<name>A0A9R0KDJ0_SPIOL</name>
<dbReference type="GeneID" id="110805502"/>
<dbReference type="SUPFAM" id="SSF56672">
    <property type="entry name" value="DNA/RNA polymerases"/>
    <property type="match status" value="1"/>
</dbReference>
<feature type="domain" description="Reverse transcriptase Ty1/copia-type" evidence="1">
    <location>
        <begin position="3"/>
        <end position="196"/>
    </location>
</feature>
<dbReference type="InterPro" id="IPR013103">
    <property type="entry name" value="RVT_2"/>
</dbReference>
<keyword evidence="2" id="KW-1185">Reference proteome</keyword>
<reference evidence="3" key="2">
    <citation type="submission" date="2025-08" db="UniProtKB">
        <authorList>
            <consortium name="RefSeq"/>
        </authorList>
    </citation>
    <scope>IDENTIFICATION</scope>
    <source>
        <tissue evidence="3">Leaf</tissue>
    </source>
</reference>
<sequence length="443" mass="50040">MTRVRSILAVAAIENWHACQMDVKNAFLHGDLEEDLYMTMPPGYTGWNSQIKVDKNYETPPKTRKVCKLKKSLYGLKQAPRQWFAKLSNALMEFGFSQSKTDYTLFTQCKGESFIALLVYVDDLLIVGNDEKLIQEVKLMLSSHFHMKDLGDVRYFLGIEIDRSAQGFFLSQRKYTQDIVKEYGIHKEKPVRVPLEPHLKLTPELGDVLPVATEYQRLVGRLIYLTITRPYIAYAVYILSQFMHKSTTVHMQAAKRLLRYLNLCQGQGILLTSDSAVVLTPYYDSDWAGCPMSRRSTTGICVLLGDSPISWKAKKQQVVARSSAEAEYKALTLTTCEVTWIKQLLKDLGLKHLGPTILKCDNKAAISIAANPVHHERTKHVELDCHFIRDKITDGSIATQFVPSQFQVADLFTKPMSIGQLSTLLPKLGVVTPTTTLKGSDEI</sequence>
<dbReference type="AlphaFoldDB" id="A0A9R0KDJ0"/>
<dbReference type="InterPro" id="IPR043502">
    <property type="entry name" value="DNA/RNA_pol_sf"/>
</dbReference>
<dbReference type="KEGG" id="soe:110805502"/>
<reference evidence="2" key="1">
    <citation type="journal article" date="2021" name="Nat. Commun.">
        <title>Genomic analyses provide insights into spinach domestication and the genetic basis of agronomic traits.</title>
        <authorList>
            <person name="Cai X."/>
            <person name="Sun X."/>
            <person name="Xu C."/>
            <person name="Sun H."/>
            <person name="Wang X."/>
            <person name="Ge C."/>
            <person name="Zhang Z."/>
            <person name="Wang Q."/>
            <person name="Fei Z."/>
            <person name="Jiao C."/>
            <person name="Wang Q."/>
        </authorList>
    </citation>
    <scope>NUCLEOTIDE SEQUENCE [LARGE SCALE GENOMIC DNA]</scope>
    <source>
        <strain evidence="2">cv. Varoflay</strain>
    </source>
</reference>
<dbReference type="Proteomes" id="UP000813463">
    <property type="component" value="Chromosome 4"/>
</dbReference>
<dbReference type="RefSeq" id="XP_021866805.1">
    <property type="nucleotide sequence ID" value="XM_022011113.1"/>
</dbReference>
<dbReference type="PANTHER" id="PTHR11439">
    <property type="entry name" value="GAG-POL-RELATED RETROTRANSPOSON"/>
    <property type="match status" value="1"/>
</dbReference>
<gene>
    <name evidence="3" type="primary">LOC110805502</name>
</gene>
<evidence type="ECO:0000313" key="3">
    <source>
        <dbReference type="RefSeq" id="XP_021866805.1"/>
    </source>
</evidence>
<organism evidence="2 3">
    <name type="scientific">Spinacia oleracea</name>
    <name type="common">Spinach</name>
    <dbReference type="NCBI Taxonomy" id="3562"/>
    <lineage>
        <taxon>Eukaryota</taxon>
        <taxon>Viridiplantae</taxon>
        <taxon>Streptophyta</taxon>
        <taxon>Embryophyta</taxon>
        <taxon>Tracheophyta</taxon>
        <taxon>Spermatophyta</taxon>
        <taxon>Magnoliopsida</taxon>
        <taxon>eudicotyledons</taxon>
        <taxon>Gunneridae</taxon>
        <taxon>Pentapetalae</taxon>
        <taxon>Caryophyllales</taxon>
        <taxon>Chenopodiaceae</taxon>
        <taxon>Chenopodioideae</taxon>
        <taxon>Anserineae</taxon>
        <taxon>Spinacia</taxon>
    </lineage>
</organism>
<evidence type="ECO:0000259" key="1">
    <source>
        <dbReference type="Pfam" id="PF07727"/>
    </source>
</evidence>
<accession>A0A9R0KDJ0</accession>
<dbReference type="PANTHER" id="PTHR11439:SF498">
    <property type="entry name" value="DNAK FAMILY PROTEIN"/>
    <property type="match status" value="1"/>
</dbReference>
<dbReference type="CDD" id="cd09272">
    <property type="entry name" value="RNase_HI_RT_Ty1"/>
    <property type="match status" value="1"/>
</dbReference>
<proteinExistence type="predicted"/>
<evidence type="ECO:0000313" key="2">
    <source>
        <dbReference type="Proteomes" id="UP000813463"/>
    </source>
</evidence>
<protein>
    <submittedName>
        <fullName evidence="3">Uncharacterized mitochondrial protein AtMg00810-like</fullName>
    </submittedName>
</protein>
<dbReference type="OrthoDB" id="414945at2759"/>
<dbReference type="Pfam" id="PF07727">
    <property type="entry name" value="RVT_2"/>
    <property type="match status" value="1"/>
</dbReference>